<protein>
    <submittedName>
        <fullName evidence="3">Zinc knuckle</fullName>
    </submittedName>
</protein>
<dbReference type="OrthoDB" id="4842715at2759"/>
<feature type="compositionally biased region" description="Basic residues" evidence="1">
    <location>
        <begin position="1"/>
        <end position="16"/>
    </location>
</feature>
<feature type="region of interest" description="Disordered" evidence="1">
    <location>
        <begin position="472"/>
        <end position="493"/>
    </location>
</feature>
<feature type="compositionally biased region" description="Acidic residues" evidence="1">
    <location>
        <begin position="37"/>
        <end position="48"/>
    </location>
</feature>
<keyword evidence="4" id="KW-1185">Reference proteome</keyword>
<dbReference type="Gene3D" id="3.60.10.10">
    <property type="entry name" value="Endonuclease/exonuclease/phosphatase"/>
    <property type="match status" value="1"/>
</dbReference>
<dbReference type="Pfam" id="PF14529">
    <property type="entry name" value="Exo_endo_phos_2"/>
    <property type="match status" value="1"/>
</dbReference>
<comment type="caution">
    <text evidence="3">The sequence shown here is derived from an EMBL/GenBank/DDBJ whole genome shotgun (WGS) entry which is preliminary data.</text>
</comment>
<proteinExistence type="predicted"/>
<reference evidence="3 4" key="1">
    <citation type="submission" date="2014-02" db="EMBL/GenBank/DDBJ databases">
        <title>The genome sequence of Colletotrichum nymphaeae SA-01.</title>
        <authorList>
            <person name="Baroncelli R."/>
            <person name="Thon M.R."/>
        </authorList>
    </citation>
    <scope>NUCLEOTIDE SEQUENCE [LARGE SCALE GENOMIC DNA]</scope>
    <source>
        <strain evidence="3 4">SA-01</strain>
    </source>
</reference>
<organism evidence="3 4">
    <name type="scientific">Colletotrichum nymphaeae SA-01</name>
    <dbReference type="NCBI Taxonomy" id="1460502"/>
    <lineage>
        <taxon>Eukaryota</taxon>
        <taxon>Fungi</taxon>
        <taxon>Dikarya</taxon>
        <taxon>Ascomycota</taxon>
        <taxon>Pezizomycotina</taxon>
        <taxon>Sordariomycetes</taxon>
        <taxon>Hypocreomycetidae</taxon>
        <taxon>Glomerellales</taxon>
        <taxon>Glomerellaceae</taxon>
        <taxon>Colletotrichum</taxon>
        <taxon>Colletotrichum acutatum species complex</taxon>
    </lineage>
</organism>
<evidence type="ECO:0000256" key="1">
    <source>
        <dbReference type="SAM" id="MobiDB-lite"/>
    </source>
</evidence>
<evidence type="ECO:0000313" key="4">
    <source>
        <dbReference type="Proteomes" id="UP000070054"/>
    </source>
</evidence>
<dbReference type="GO" id="GO:0003824">
    <property type="term" value="F:catalytic activity"/>
    <property type="evidence" value="ECO:0007669"/>
    <property type="project" value="InterPro"/>
</dbReference>
<accession>A0A135UKS1</accession>
<name>A0A135UKS1_9PEZI</name>
<evidence type="ECO:0000313" key="3">
    <source>
        <dbReference type="EMBL" id="KXH61004.1"/>
    </source>
</evidence>
<dbReference type="Proteomes" id="UP000070054">
    <property type="component" value="Unassembled WGS sequence"/>
</dbReference>
<sequence>MGHTRKKKKVKKRTSRKEKPDNEASTSSSSARQHEAQDDEASASDSDSDYANNLDLIQVNLKRSPAHVIAIQDPPPEFAWKSCPGYNIEYLLARELLENDNPKTTEDPVPVKLVGFYVTQSIGPSDWRIDWREHDNDHYGSVASMFLNTSCGEITIHNVYNNNQSISMSKLLTDSDHPVNGESAVLVGDFNLHHPGWGGDRVAQVEKDAEILHQATSMAGMRCLLPPGLRSYSRSATDSGDFSTTIDLAFAGQRLQSRAHPTRALSVPGFDSDHRPLHTRISVAPNRDKEPRFNWDKANEKKYCKEVKQQFLTIGCPTIGTAAEVDDYAKALVLGIYEAVRRTIPCYRKTAPRPKPEVVPEDVQRARENEENQLRILHELRCRRKQRVQEEKCRIAKRETRYATKMHKLASFRENIASQASQLRGLHQLARQVPWWSQPQRQVHLKRLIRPDDSVCQTDDESLHCFKDKIWPKTSDASDPPAPEIPKLDPKRPQLFTPQCISDDELHDAFTSVERGKAAGPDDIISNALKVGSTTEALERVLQRHAAGRVALQPRRR</sequence>
<gene>
    <name evidence="3" type="ORF">CNYM01_14039</name>
</gene>
<dbReference type="EMBL" id="JEMN01000451">
    <property type="protein sequence ID" value="KXH61004.1"/>
    <property type="molecule type" value="Genomic_DNA"/>
</dbReference>
<dbReference type="InterPro" id="IPR036691">
    <property type="entry name" value="Endo/exonu/phosph_ase_sf"/>
</dbReference>
<feature type="region of interest" description="Disordered" evidence="1">
    <location>
        <begin position="1"/>
        <end position="49"/>
    </location>
</feature>
<dbReference type="SUPFAM" id="SSF56219">
    <property type="entry name" value="DNase I-like"/>
    <property type="match status" value="1"/>
</dbReference>
<feature type="domain" description="Endonuclease/exonuclease/phosphatase" evidence="2">
    <location>
        <begin position="154"/>
        <end position="277"/>
    </location>
</feature>
<dbReference type="InterPro" id="IPR005135">
    <property type="entry name" value="Endo/exonuclease/phosphatase"/>
</dbReference>
<evidence type="ECO:0000259" key="2">
    <source>
        <dbReference type="Pfam" id="PF14529"/>
    </source>
</evidence>
<dbReference type="AlphaFoldDB" id="A0A135UKS1"/>